<accession>A0A966G1U4</accession>
<evidence type="ECO:0000256" key="1">
    <source>
        <dbReference type="SAM" id="Coils"/>
    </source>
</evidence>
<dbReference type="Gene3D" id="1.10.287.1490">
    <property type="match status" value="1"/>
</dbReference>
<keyword evidence="2" id="KW-0472">Membrane</keyword>
<feature type="transmembrane region" description="Helical" evidence="2">
    <location>
        <begin position="129"/>
        <end position="148"/>
    </location>
</feature>
<reference evidence="3" key="1">
    <citation type="journal article" date="2019" name="Mol. Ecol.">
        <title>Genome evolution and host-microbiome shifts correspond with intraspecific niche divergence within harmful algal bloom-forming Microcystis aeruginosa.</title>
        <authorList>
            <person name="Jackrel S.L."/>
            <person name="White J.D."/>
            <person name="Evans J.T."/>
            <person name="Buffin K."/>
            <person name="Hayden K."/>
            <person name="Sarnelle O."/>
            <person name="Denef V.J."/>
        </authorList>
    </citation>
    <scope>NUCLEOTIDE SEQUENCE</scope>
    <source>
        <strain evidence="3">G11-04</strain>
    </source>
</reference>
<dbReference type="AlphaFoldDB" id="A0A966G1U4"/>
<evidence type="ECO:0000313" key="3">
    <source>
        <dbReference type="EMBL" id="NCS58696.1"/>
    </source>
</evidence>
<proteinExistence type="predicted"/>
<feature type="coiled-coil region" evidence="1">
    <location>
        <begin position="396"/>
        <end position="448"/>
    </location>
</feature>
<feature type="transmembrane region" description="Helical" evidence="2">
    <location>
        <begin position="21"/>
        <end position="42"/>
    </location>
</feature>
<keyword evidence="2" id="KW-0812">Transmembrane</keyword>
<organism evidence="3 4">
    <name type="scientific">Microcystis aeruginosa G11-04</name>
    <dbReference type="NCBI Taxonomy" id="2685956"/>
    <lineage>
        <taxon>Bacteria</taxon>
        <taxon>Bacillati</taxon>
        <taxon>Cyanobacteriota</taxon>
        <taxon>Cyanophyceae</taxon>
        <taxon>Oscillatoriophycideae</taxon>
        <taxon>Chroococcales</taxon>
        <taxon>Microcystaceae</taxon>
        <taxon>Microcystis</taxon>
    </lineage>
</organism>
<dbReference type="Proteomes" id="UP000799330">
    <property type="component" value="Unassembled WGS sequence"/>
</dbReference>
<keyword evidence="1" id="KW-0175">Coiled coil</keyword>
<feature type="transmembrane region" description="Helical" evidence="2">
    <location>
        <begin position="54"/>
        <end position="72"/>
    </location>
</feature>
<feature type="coiled-coil region" evidence="1">
    <location>
        <begin position="690"/>
        <end position="741"/>
    </location>
</feature>
<gene>
    <name evidence="3" type="ORF">GPJ16_18075</name>
</gene>
<evidence type="ECO:0000313" key="4">
    <source>
        <dbReference type="Proteomes" id="UP000799330"/>
    </source>
</evidence>
<comment type="caution">
    <text evidence="3">The sequence shown here is derived from an EMBL/GenBank/DDBJ whole genome shotgun (WGS) entry which is preliminary data.</text>
</comment>
<feature type="transmembrane region" description="Helical" evidence="2">
    <location>
        <begin position="169"/>
        <end position="188"/>
    </location>
</feature>
<sequence>MIKNMIKIHIIKLIWQIGITLPLMVQWILTILIVTAYLFGIIYPLVDIANIEEFFGILSILFFGLGLIYSAWKKVKHGTPMPQTLRHFPCLFIQNFGKFFVFPILGVIVWLLSCYLQVFYRGLTHCPHIWSSICKYTSALLLRVVGLRKFCYRLFSYLRKFRFLSILKFFRNVISSGIVFFFFFSIFFSNKTFDDSEKILYDTDFTQKINSFSENINSIYHWLKTTQNLLSQKTNNISQIKNKFNQFYSKPNSPQLPKEIKGIEILDVNYKEFITSLNSIQSDLERINKELFKKQQTFQFTQKDLPNLRNKLQTKCEQIRQKKDSNKNLFNLCDSLSNNLKQADNRIDNIPLGFSEISKIIEGIDEELKIAKNFQKIWEKEIEKIQAKLGIFPKNLNLLFTQAEELIEEVNDIQLKIEEEFSQIIDELSSQKSEFAELTERYNKLISQSNINPRINETNNLSKQLNLAISKRKELTKLKTDINIVIEKTGKIKEKIDNSISILMDNIKQLEEINTSIQKAEFSSSYKFFVHDKNSNFKIVTNKLKDLIERAKNIENQINYFHKSLMDDKLKIDSYLKKNLPDLEQFIQNIENQKRKKSLFIVIPAIIVTSFSGIFLYTWRLKRSLTKLSQAPESSETKIKNLLKVVESDKEFYDVKKAAIEQITTLLSDELQNYIVATIKASDETIPNKIKSFKENIKSMRKTVSALNRRSNLQERDRRIRNELLSKINGLELQLSELRDID</sequence>
<feature type="transmembrane region" description="Helical" evidence="2">
    <location>
        <begin position="99"/>
        <end position="123"/>
    </location>
</feature>
<evidence type="ECO:0000256" key="2">
    <source>
        <dbReference type="SAM" id="Phobius"/>
    </source>
</evidence>
<dbReference type="EMBL" id="JAADAI010000280">
    <property type="protein sequence ID" value="NCS58696.1"/>
    <property type="molecule type" value="Genomic_DNA"/>
</dbReference>
<name>A0A966G1U4_MICAE</name>
<feature type="transmembrane region" description="Helical" evidence="2">
    <location>
        <begin position="599"/>
        <end position="619"/>
    </location>
</feature>
<protein>
    <submittedName>
        <fullName evidence="3">Uncharacterized protein</fullName>
    </submittedName>
</protein>
<keyword evidence="2" id="KW-1133">Transmembrane helix</keyword>